<dbReference type="InterPro" id="IPR013149">
    <property type="entry name" value="ADH-like_C"/>
</dbReference>
<dbReference type="EMBL" id="DTGR01000177">
    <property type="protein sequence ID" value="HHS30277.1"/>
    <property type="molecule type" value="Genomic_DNA"/>
</dbReference>
<dbReference type="PANTHER" id="PTHR43377">
    <property type="entry name" value="BILIVERDIN REDUCTASE A"/>
    <property type="match status" value="1"/>
</dbReference>
<dbReference type="SMART" id="SM00829">
    <property type="entry name" value="PKS_ER"/>
    <property type="match status" value="1"/>
</dbReference>
<dbReference type="PANTHER" id="PTHR43377:SF1">
    <property type="entry name" value="BILIVERDIN REDUCTASE A"/>
    <property type="match status" value="1"/>
</dbReference>
<organism evidence="2">
    <name type="scientific">Desulfobacca acetoxidans</name>
    <dbReference type="NCBI Taxonomy" id="60893"/>
    <lineage>
        <taxon>Bacteria</taxon>
        <taxon>Pseudomonadati</taxon>
        <taxon>Thermodesulfobacteriota</taxon>
        <taxon>Desulfobaccia</taxon>
        <taxon>Desulfobaccales</taxon>
        <taxon>Desulfobaccaceae</taxon>
        <taxon>Desulfobacca</taxon>
    </lineage>
</organism>
<sequence length="724" mass="78752">MKQIIQSYKDGKIRLAEVPEPACKPGGVLVQNRASLISVGTEKLMIEMGKKSLLGKARARPDLVRQAFAKAQKEGFVSVFKEAMHRLDEPVPLGYSAAGVVREVGAGVYDVKPGDRVAVMGAGFASHAEVVWVPENLCVPIPAGVSFEAAAFSMVSCIALHGVREAALTLGEKAVVIGLGLLGLITVQLLTTQGCRVIGVDLDRKKCDLAQVLGADLALVPGKDNVEEAVANVTQGMGADAVLIVSASKDNRPILLAEAVARERARLVLVGVADLHLTRKTFWTKELLFSVSRAAGPGSIEPRYEAKGFDYPLPYVRWTEGRNLAACLDFLAQGKLRVDSLVTHRFPIAEALKAYDLILGNKEPYIGVLITYPQEQAGAATRREARTHWLKLPVSPTSARTTPTVGLIGGGKFTRNILMPALQKIQGVQLGGVATTSGVSSQHLAQKYGFSFATTDYREILQDEHINRVIITTPHHLHGRQVLAALQAGKHVFVEKPLCLTEEELAAIEAAYDGSRMLMVGFNRRFAPLTAELKKMLAGRTTPLVMTYRVNAGYIPDDSWVHDPAVGGGRLLGEVCHFIDFLQFMAESEPVQVYTASIDGDTGKYRRDDNMAITLTFADGSVGSILYTAKGSKGFCRERFEVYGEESVGVIEDFRLGQIVRGGASRRIKKLSMDMGYARELEFFVKPASDQPDYHRRLFAGLVGSTRASIRAWESFQTGKVMKI</sequence>
<dbReference type="Gene3D" id="3.40.50.720">
    <property type="entry name" value="NAD(P)-binding Rossmann-like Domain"/>
    <property type="match status" value="2"/>
</dbReference>
<reference evidence="2" key="1">
    <citation type="journal article" date="2020" name="mSystems">
        <title>Genome- and Community-Level Interaction Insights into Carbon Utilization and Element Cycling Functions of Hydrothermarchaeota in Hydrothermal Sediment.</title>
        <authorList>
            <person name="Zhou Z."/>
            <person name="Liu Y."/>
            <person name="Xu W."/>
            <person name="Pan J."/>
            <person name="Luo Z.H."/>
            <person name="Li M."/>
        </authorList>
    </citation>
    <scope>NUCLEOTIDE SEQUENCE [LARGE SCALE GENOMIC DNA]</scope>
    <source>
        <strain evidence="2">SpSt-767</strain>
    </source>
</reference>
<dbReference type="Pfam" id="PF01408">
    <property type="entry name" value="GFO_IDH_MocA"/>
    <property type="match status" value="1"/>
</dbReference>
<protein>
    <submittedName>
        <fullName evidence="2">Oxidoreductase</fullName>
    </submittedName>
</protein>
<dbReference type="SUPFAM" id="SSF51735">
    <property type="entry name" value="NAD(P)-binding Rossmann-fold domains"/>
    <property type="match status" value="2"/>
</dbReference>
<dbReference type="AlphaFoldDB" id="A0A7V6A4S4"/>
<comment type="caution">
    <text evidence="2">The sequence shown here is derived from an EMBL/GenBank/DDBJ whole genome shotgun (WGS) entry which is preliminary data.</text>
</comment>
<dbReference type="Pfam" id="PF22725">
    <property type="entry name" value="GFO_IDH_MocA_C3"/>
    <property type="match status" value="1"/>
</dbReference>
<dbReference type="Gene3D" id="3.30.360.10">
    <property type="entry name" value="Dihydrodipicolinate Reductase, domain 2"/>
    <property type="match status" value="1"/>
</dbReference>
<evidence type="ECO:0000259" key="1">
    <source>
        <dbReference type="SMART" id="SM00829"/>
    </source>
</evidence>
<dbReference type="InterPro" id="IPR036291">
    <property type="entry name" value="NAD(P)-bd_dom_sf"/>
</dbReference>
<accession>A0A7V6A4S4</accession>
<proteinExistence type="predicted"/>
<dbReference type="GO" id="GO:0000166">
    <property type="term" value="F:nucleotide binding"/>
    <property type="evidence" value="ECO:0007669"/>
    <property type="project" value="InterPro"/>
</dbReference>
<dbReference type="Gene3D" id="3.90.180.10">
    <property type="entry name" value="Medium-chain alcohol dehydrogenases, catalytic domain"/>
    <property type="match status" value="2"/>
</dbReference>
<dbReference type="SUPFAM" id="SSF55347">
    <property type="entry name" value="Glyceraldehyde-3-phosphate dehydrogenase-like, C-terminal domain"/>
    <property type="match status" value="1"/>
</dbReference>
<dbReference type="InterPro" id="IPR051450">
    <property type="entry name" value="Gfo/Idh/MocA_Oxidoreductases"/>
</dbReference>
<dbReference type="InterPro" id="IPR000683">
    <property type="entry name" value="Gfo/Idh/MocA-like_OxRdtase_N"/>
</dbReference>
<dbReference type="Pfam" id="PF08240">
    <property type="entry name" value="ADH_N"/>
    <property type="match status" value="1"/>
</dbReference>
<dbReference type="InterPro" id="IPR020843">
    <property type="entry name" value="ER"/>
</dbReference>
<feature type="domain" description="Enoyl reductase (ER)" evidence="1">
    <location>
        <begin position="52"/>
        <end position="338"/>
    </location>
</feature>
<dbReference type="InterPro" id="IPR055170">
    <property type="entry name" value="GFO_IDH_MocA-like_dom"/>
</dbReference>
<dbReference type="CDD" id="cd08255">
    <property type="entry name" value="2-desacetyl-2-hydroxyethyl_bacteriochlorophyllide_like"/>
    <property type="match status" value="1"/>
</dbReference>
<dbReference type="GO" id="GO:0016491">
    <property type="term" value="F:oxidoreductase activity"/>
    <property type="evidence" value="ECO:0007669"/>
    <property type="project" value="InterPro"/>
</dbReference>
<name>A0A7V6A4S4_9BACT</name>
<dbReference type="SUPFAM" id="SSF50129">
    <property type="entry name" value="GroES-like"/>
    <property type="match status" value="1"/>
</dbReference>
<evidence type="ECO:0000313" key="2">
    <source>
        <dbReference type="EMBL" id="HHS30277.1"/>
    </source>
</evidence>
<dbReference type="Pfam" id="PF00107">
    <property type="entry name" value="ADH_zinc_N"/>
    <property type="match status" value="1"/>
</dbReference>
<dbReference type="InterPro" id="IPR013154">
    <property type="entry name" value="ADH-like_N"/>
</dbReference>
<gene>
    <name evidence="2" type="ORF">ENV52_11325</name>
</gene>
<dbReference type="InterPro" id="IPR011032">
    <property type="entry name" value="GroES-like_sf"/>
</dbReference>